<feature type="region of interest" description="Disordered" evidence="1">
    <location>
        <begin position="253"/>
        <end position="274"/>
    </location>
</feature>
<reference evidence="3" key="1">
    <citation type="submission" date="2023-05" db="EMBL/GenBank/DDBJ databases">
        <authorList>
            <person name="Huff M."/>
        </authorList>
    </citation>
    <scope>NUCLEOTIDE SEQUENCE</scope>
</reference>
<accession>A0AAD1ZAQ6</accession>
<dbReference type="Proteomes" id="UP000834106">
    <property type="component" value="Chromosome 7"/>
</dbReference>
<gene>
    <name evidence="3" type="ORF">FPE_LOCUS11926</name>
</gene>
<sequence>MMGMAVAVAVLTGILIDLVTSTGMLVDVEEMTDTIVIVLGPTIAKVLEDSDLGHVAPGCSCNEVMPDLTSSPLDMSAKRTNLLKVRNSALIVYYIRSRKENLGNRQSHSRFRKDKNREIGNHISRPLEPSSLVRPNVMPIAIQPPTTTLGQDLATGVPPSTTSMTPKETKGKVTTATTTPTLTLWSAINAAASNGTTAPKETASADAMAACHGLGSRSFSASSFCTANSPANPIKTITLVSSLTAPTPIINDTMETNPSLAPRTAARSHCALSE</sequence>
<evidence type="ECO:0000256" key="2">
    <source>
        <dbReference type="SAM" id="SignalP"/>
    </source>
</evidence>
<protein>
    <submittedName>
        <fullName evidence="3">Uncharacterized protein</fullName>
    </submittedName>
</protein>
<evidence type="ECO:0000313" key="3">
    <source>
        <dbReference type="EMBL" id="CAI9764496.1"/>
    </source>
</evidence>
<feature type="signal peptide" evidence="2">
    <location>
        <begin position="1"/>
        <end position="21"/>
    </location>
</feature>
<name>A0AAD1ZAQ6_9LAMI</name>
<keyword evidence="2" id="KW-0732">Signal</keyword>
<proteinExistence type="predicted"/>
<dbReference type="AlphaFoldDB" id="A0AAD1ZAQ6"/>
<organism evidence="3 4">
    <name type="scientific">Fraxinus pennsylvanica</name>
    <dbReference type="NCBI Taxonomy" id="56036"/>
    <lineage>
        <taxon>Eukaryota</taxon>
        <taxon>Viridiplantae</taxon>
        <taxon>Streptophyta</taxon>
        <taxon>Embryophyta</taxon>
        <taxon>Tracheophyta</taxon>
        <taxon>Spermatophyta</taxon>
        <taxon>Magnoliopsida</taxon>
        <taxon>eudicotyledons</taxon>
        <taxon>Gunneridae</taxon>
        <taxon>Pentapetalae</taxon>
        <taxon>asterids</taxon>
        <taxon>lamiids</taxon>
        <taxon>Lamiales</taxon>
        <taxon>Oleaceae</taxon>
        <taxon>Oleeae</taxon>
        <taxon>Fraxinus</taxon>
    </lineage>
</organism>
<feature type="region of interest" description="Disordered" evidence="1">
    <location>
        <begin position="144"/>
        <end position="175"/>
    </location>
</feature>
<keyword evidence="4" id="KW-1185">Reference proteome</keyword>
<feature type="chain" id="PRO_5042111727" evidence="2">
    <location>
        <begin position="22"/>
        <end position="274"/>
    </location>
</feature>
<dbReference type="EMBL" id="OU503042">
    <property type="protein sequence ID" value="CAI9764496.1"/>
    <property type="molecule type" value="Genomic_DNA"/>
</dbReference>
<evidence type="ECO:0000313" key="4">
    <source>
        <dbReference type="Proteomes" id="UP000834106"/>
    </source>
</evidence>
<evidence type="ECO:0000256" key="1">
    <source>
        <dbReference type="SAM" id="MobiDB-lite"/>
    </source>
</evidence>